<dbReference type="GO" id="GO:0046166">
    <property type="term" value="P:glyceraldehyde-3-phosphate biosynthetic process"/>
    <property type="evidence" value="ECO:0007669"/>
    <property type="project" value="TreeGrafter"/>
</dbReference>
<dbReference type="CDD" id="cd00311">
    <property type="entry name" value="TIM"/>
    <property type="match status" value="1"/>
</dbReference>
<dbReference type="Pfam" id="PF00121">
    <property type="entry name" value="TIM"/>
    <property type="match status" value="1"/>
</dbReference>
<keyword evidence="3" id="KW-0312">Gluconeogenesis</keyword>
<proteinExistence type="inferred from homology"/>
<dbReference type="EMBL" id="MEWS01000008">
    <property type="protein sequence ID" value="OGC82773.1"/>
    <property type="molecule type" value="Genomic_DNA"/>
</dbReference>
<dbReference type="SUPFAM" id="SSF51351">
    <property type="entry name" value="Triosephosphate isomerase (TIM)"/>
    <property type="match status" value="1"/>
</dbReference>
<accession>A0A1F4XNY6</accession>
<evidence type="ECO:0000313" key="4">
    <source>
        <dbReference type="EMBL" id="OGC82773.1"/>
    </source>
</evidence>
<dbReference type="GO" id="GO:0005829">
    <property type="term" value="C:cytosol"/>
    <property type="evidence" value="ECO:0007669"/>
    <property type="project" value="TreeGrafter"/>
</dbReference>
<dbReference type="InterPro" id="IPR000652">
    <property type="entry name" value="Triosephosphate_isomerase"/>
</dbReference>
<dbReference type="GO" id="GO:0006096">
    <property type="term" value="P:glycolytic process"/>
    <property type="evidence" value="ECO:0007669"/>
    <property type="project" value="UniProtKB-UniRule"/>
</dbReference>
<evidence type="ECO:0000256" key="3">
    <source>
        <dbReference type="RuleBase" id="RU363013"/>
    </source>
</evidence>
<dbReference type="GO" id="GO:0019563">
    <property type="term" value="P:glycerol catabolic process"/>
    <property type="evidence" value="ECO:0007669"/>
    <property type="project" value="TreeGrafter"/>
</dbReference>
<dbReference type="UniPathway" id="UPA00109">
    <property type="reaction ID" value="UER00189"/>
</dbReference>
<keyword evidence="3" id="KW-0963">Cytoplasm</keyword>
<name>A0A1F4XNY6_9BACT</name>
<comment type="pathway">
    <text evidence="3">Carbohydrate degradation; glycolysis; D-glyceraldehyde 3-phosphate from glycerone phosphate: step 1/1.</text>
</comment>
<comment type="pathway">
    <text evidence="3">Carbohydrate biosynthesis; gluconeogenesis.</text>
</comment>
<comment type="subcellular location">
    <subcellularLocation>
        <location evidence="3">Cytoplasm</location>
    </subcellularLocation>
</comment>
<dbReference type="AlphaFoldDB" id="A0A1F4XNY6"/>
<keyword evidence="3" id="KW-0324">Glycolysis</keyword>
<dbReference type="UniPathway" id="UPA00138"/>
<keyword evidence="2 3" id="KW-0413">Isomerase</keyword>
<gene>
    <name evidence="4" type="ORF">A2788_02640</name>
</gene>
<dbReference type="PROSITE" id="PS51440">
    <property type="entry name" value="TIM_2"/>
    <property type="match status" value="1"/>
</dbReference>
<dbReference type="Proteomes" id="UP000177521">
    <property type="component" value="Unassembled WGS sequence"/>
</dbReference>
<dbReference type="GO" id="GO:0004807">
    <property type="term" value="F:triose-phosphate isomerase activity"/>
    <property type="evidence" value="ECO:0007669"/>
    <property type="project" value="UniProtKB-UniRule"/>
</dbReference>
<dbReference type="NCBIfam" id="TIGR00419">
    <property type="entry name" value="tim"/>
    <property type="match status" value="1"/>
</dbReference>
<evidence type="ECO:0000313" key="5">
    <source>
        <dbReference type="Proteomes" id="UP000177521"/>
    </source>
</evidence>
<comment type="caution">
    <text evidence="4">The sequence shown here is derived from an EMBL/GenBank/DDBJ whole genome shotgun (WGS) entry which is preliminary data.</text>
</comment>
<dbReference type="PANTHER" id="PTHR21139:SF42">
    <property type="entry name" value="TRIOSEPHOSPHATE ISOMERASE"/>
    <property type="match status" value="1"/>
</dbReference>
<comment type="catalytic activity">
    <reaction evidence="3">
        <text>D-glyceraldehyde 3-phosphate = dihydroxyacetone phosphate</text>
        <dbReference type="Rhea" id="RHEA:18585"/>
        <dbReference type="ChEBI" id="CHEBI:57642"/>
        <dbReference type="ChEBI" id="CHEBI:59776"/>
        <dbReference type="EC" id="5.3.1.1"/>
    </reaction>
</comment>
<evidence type="ECO:0000256" key="1">
    <source>
        <dbReference type="ARBA" id="ARBA00007422"/>
    </source>
</evidence>
<dbReference type="InterPro" id="IPR013785">
    <property type="entry name" value="Aldolase_TIM"/>
</dbReference>
<evidence type="ECO:0000256" key="2">
    <source>
        <dbReference type="ARBA" id="ARBA00023235"/>
    </source>
</evidence>
<comment type="similarity">
    <text evidence="1 3">Belongs to the triosephosphate isomerase family.</text>
</comment>
<dbReference type="PANTHER" id="PTHR21139">
    <property type="entry name" value="TRIOSEPHOSPHATE ISOMERASE"/>
    <property type="match status" value="1"/>
</dbReference>
<dbReference type="NCBIfam" id="NF003302">
    <property type="entry name" value="PRK04302.1"/>
    <property type="match status" value="1"/>
</dbReference>
<dbReference type="Gene3D" id="3.20.20.70">
    <property type="entry name" value="Aldolase class I"/>
    <property type="match status" value="1"/>
</dbReference>
<dbReference type="InterPro" id="IPR035990">
    <property type="entry name" value="TIM_sf"/>
</dbReference>
<dbReference type="GO" id="GO:0006094">
    <property type="term" value="P:gluconeogenesis"/>
    <property type="evidence" value="ECO:0007669"/>
    <property type="project" value="UniProtKB-UniPathway"/>
</dbReference>
<reference evidence="4 5" key="1">
    <citation type="journal article" date="2016" name="Nat. Commun.">
        <title>Thousands of microbial genomes shed light on interconnected biogeochemical processes in an aquifer system.</title>
        <authorList>
            <person name="Anantharaman K."/>
            <person name="Brown C.T."/>
            <person name="Hug L.A."/>
            <person name="Sharon I."/>
            <person name="Castelle C.J."/>
            <person name="Probst A.J."/>
            <person name="Thomas B.C."/>
            <person name="Singh A."/>
            <person name="Wilkins M.J."/>
            <person name="Karaoz U."/>
            <person name="Brodie E.L."/>
            <person name="Williams K.H."/>
            <person name="Hubbard S.S."/>
            <person name="Banfield J.F."/>
        </authorList>
    </citation>
    <scope>NUCLEOTIDE SEQUENCE [LARGE SCALE GENOMIC DNA]</scope>
</reference>
<protein>
    <recommendedName>
        <fullName evidence="3">Triosephosphate isomerase</fullName>
        <ecNumber evidence="3">5.3.1.1</ecNumber>
    </recommendedName>
</protein>
<comment type="subunit">
    <text evidence="3">Homodimer.</text>
</comment>
<sequence length="218" mass="22728">MIEKSQFLYVVNLKTYPGSWGSAGRKLVSALATEAQKAAVHLIVCVPATDIADYSANLGVTVFAQHVDEEMAGAHTGAILAEAVKEAGASGTLINHSEKRLKVTLRNKTLARCLELGLTTIICAQNEAEAKAAAGLHPDYIAYEPPELIGGEISVAQAKPEMIKDIVDQLTCPVLVGAGINSKEDVQLAHQLGAVGILVASHVVKAADPAAAFAGLII</sequence>
<dbReference type="EC" id="5.3.1.1" evidence="3"/>
<organism evidence="4 5">
    <name type="scientific">Candidatus Abawacabacteria bacterium RIFCSPHIGHO2_01_FULL_46_8</name>
    <dbReference type="NCBI Taxonomy" id="1817815"/>
    <lineage>
        <taxon>Bacteria</taxon>
        <taxon>Candidatus Abawacaibacteriota</taxon>
    </lineage>
</organism>